<keyword evidence="2" id="KW-1185">Reference proteome</keyword>
<dbReference type="Proteomes" id="UP000245379">
    <property type="component" value="Unassembled WGS sequence"/>
</dbReference>
<proteinExistence type="predicted"/>
<sequence length="68" mass="7581">MGTDTKGKYFQFVDSATDSPAAGASYNNRLYYNPSSGKITRQTAIVGYRNLAGMHDYIVTQVRKNIKK</sequence>
<gene>
    <name evidence="1" type="ORF">DHW03_09490</name>
</gene>
<evidence type="ECO:0000313" key="2">
    <source>
        <dbReference type="Proteomes" id="UP000245379"/>
    </source>
</evidence>
<name>A0A317ELR0_9SPHI</name>
<accession>A0A317ELR0</accession>
<comment type="caution">
    <text evidence="1">The sequence shown here is derived from an EMBL/GenBank/DDBJ whole genome shotgun (WGS) entry which is preliminary data.</text>
</comment>
<dbReference type="EMBL" id="QGNZ01000002">
    <property type="protein sequence ID" value="PWS27800.1"/>
    <property type="molecule type" value="Genomic_DNA"/>
</dbReference>
<evidence type="ECO:0000313" key="1">
    <source>
        <dbReference type="EMBL" id="PWS27800.1"/>
    </source>
</evidence>
<dbReference type="AlphaFoldDB" id="A0A317ELR0"/>
<protein>
    <submittedName>
        <fullName evidence="1">Uncharacterized protein</fullName>
    </submittedName>
</protein>
<reference evidence="1 2" key="1">
    <citation type="submission" date="2018-05" db="EMBL/GenBank/DDBJ databases">
        <title>Pedobacter paludis sp. nov., isolated from wetland soil.</title>
        <authorList>
            <person name="Zhang Y."/>
            <person name="Wang G."/>
        </authorList>
    </citation>
    <scope>NUCLEOTIDE SEQUENCE [LARGE SCALE GENOMIC DNA]</scope>
    <source>
        <strain evidence="1 2">KCTC22721</strain>
    </source>
</reference>
<organism evidence="1 2">
    <name type="scientific">Pedobacter yonginense</name>
    <dbReference type="NCBI Taxonomy" id="651869"/>
    <lineage>
        <taxon>Bacteria</taxon>
        <taxon>Pseudomonadati</taxon>
        <taxon>Bacteroidota</taxon>
        <taxon>Sphingobacteriia</taxon>
        <taxon>Sphingobacteriales</taxon>
        <taxon>Sphingobacteriaceae</taxon>
        <taxon>Pedobacter</taxon>
    </lineage>
</organism>